<feature type="transmembrane region" description="Helical" evidence="1">
    <location>
        <begin position="42"/>
        <end position="59"/>
    </location>
</feature>
<name>D8PEX1_9BACT</name>
<evidence type="ECO:0000313" key="2">
    <source>
        <dbReference type="EMBL" id="CBK41780.1"/>
    </source>
</evidence>
<dbReference type="AlphaFoldDB" id="D8PEX1"/>
<organism evidence="2 3">
    <name type="scientific">Nitrospira defluvii</name>
    <dbReference type="NCBI Taxonomy" id="330214"/>
    <lineage>
        <taxon>Bacteria</taxon>
        <taxon>Pseudomonadati</taxon>
        <taxon>Nitrospirota</taxon>
        <taxon>Nitrospiria</taxon>
        <taxon>Nitrospirales</taxon>
        <taxon>Nitrospiraceae</taxon>
        <taxon>Nitrospira</taxon>
    </lineage>
</organism>
<accession>D8PEX1</accession>
<keyword evidence="1" id="KW-0472">Membrane</keyword>
<dbReference type="KEGG" id="nde:NIDE2060"/>
<proteinExistence type="predicted"/>
<keyword evidence="3" id="KW-1185">Reference proteome</keyword>
<protein>
    <recommendedName>
        <fullName evidence="4">VanZ-like domain-containing protein</fullName>
    </recommendedName>
</protein>
<gene>
    <name evidence="2" type="ORF">NIDE2060</name>
</gene>
<dbReference type="HOGENOM" id="CLU_1773995_0_0_0"/>
<dbReference type="Proteomes" id="UP000001660">
    <property type="component" value="Chromosome"/>
</dbReference>
<dbReference type="OrthoDB" id="9808538at2"/>
<feature type="transmembrane region" description="Helical" evidence="1">
    <location>
        <begin position="96"/>
        <end position="117"/>
    </location>
</feature>
<evidence type="ECO:0008006" key="4">
    <source>
        <dbReference type="Google" id="ProtNLM"/>
    </source>
</evidence>
<feature type="transmembrane region" description="Helical" evidence="1">
    <location>
        <begin position="66"/>
        <end position="84"/>
    </location>
</feature>
<dbReference type="STRING" id="330214.NIDE2060"/>
<keyword evidence="1" id="KW-0812">Transmembrane</keyword>
<evidence type="ECO:0000256" key="1">
    <source>
        <dbReference type="SAM" id="Phobius"/>
    </source>
</evidence>
<dbReference type="NCBIfam" id="NF037970">
    <property type="entry name" value="vanZ_1"/>
    <property type="match status" value="1"/>
</dbReference>
<evidence type="ECO:0000313" key="3">
    <source>
        <dbReference type="Proteomes" id="UP000001660"/>
    </source>
</evidence>
<reference evidence="2 3" key="1">
    <citation type="journal article" date="2010" name="Proc. Natl. Acad. Sci. U.S.A.">
        <title>A Nitrospira metagenome illuminates the physiology and evolution of globally important nitrite-oxidizing bacteria.</title>
        <authorList>
            <person name="Lucker S."/>
            <person name="Wagner M."/>
            <person name="Maixner F."/>
            <person name="Pelletier E."/>
            <person name="Koch H."/>
            <person name="Vacherie B."/>
            <person name="Rattei T."/>
            <person name="Sinninghe Damste J."/>
            <person name="Spieck E."/>
            <person name="Le Paslier D."/>
            <person name="Daims H."/>
        </authorList>
    </citation>
    <scope>NUCLEOTIDE SEQUENCE [LARGE SCALE GENOMIC DNA]</scope>
</reference>
<dbReference type="EMBL" id="FP929003">
    <property type="protein sequence ID" value="CBK41780.1"/>
    <property type="molecule type" value="Genomic_DNA"/>
</dbReference>
<sequence>MFLIVAVLTGYMSLLVGLAVAVPGHGFAGSLLDLVPGDWRDWAHVPAYGLLAWLAMVGFRRRGWPIGYALLVGIVLSGVFGLWTEVAQGTAPGREASAHDLLNDLLGAMMAAALMMWQQLASTRTDGFVAALRTNLRSLMKGTSSR</sequence>
<keyword evidence="1" id="KW-1133">Transmembrane helix</keyword>